<dbReference type="PANTHER" id="PTHR30036">
    <property type="entry name" value="D-XYLOSE-BINDING PERIPLASMIC PROTEIN"/>
    <property type="match status" value="1"/>
</dbReference>
<feature type="chain" id="PRO_5039650376" evidence="3">
    <location>
        <begin position="21"/>
        <end position="348"/>
    </location>
</feature>
<feature type="signal peptide" evidence="3">
    <location>
        <begin position="1"/>
        <end position="20"/>
    </location>
</feature>
<dbReference type="OrthoDB" id="9773673at2"/>
<accession>A0A5C8I5Q8</accession>
<keyword evidence="2 3" id="KW-0732">Signal</keyword>
<dbReference type="SUPFAM" id="SSF53822">
    <property type="entry name" value="Periplasmic binding protein-like I"/>
    <property type="match status" value="1"/>
</dbReference>
<comment type="subcellular location">
    <subcellularLocation>
        <location evidence="1">Cell envelope</location>
    </subcellularLocation>
</comment>
<organism evidence="5 6">
    <name type="scientific">Microbacterium saccharophilum</name>
    <dbReference type="NCBI Taxonomy" id="1213358"/>
    <lineage>
        <taxon>Bacteria</taxon>
        <taxon>Bacillati</taxon>
        <taxon>Actinomycetota</taxon>
        <taxon>Actinomycetes</taxon>
        <taxon>Micrococcales</taxon>
        <taxon>Microbacteriaceae</taxon>
        <taxon>Microbacterium</taxon>
    </lineage>
</organism>
<name>A0A5C8I5Q8_9MICO</name>
<evidence type="ECO:0000313" key="6">
    <source>
        <dbReference type="Proteomes" id="UP000321949"/>
    </source>
</evidence>
<dbReference type="GO" id="GO:0030288">
    <property type="term" value="C:outer membrane-bounded periplasmic space"/>
    <property type="evidence" value="ECO:0007669"/>
    <property type="project" value="TreeGrafter"/>
</dbReference>
<dbReference type="PROSITE" id="PS51257">
    <property type="entry name" value="PROKAR_LIPOPROTEIN"/>
    <property type="match status" value="1"/>
</dbReference>
<evidence type="ECO:0000259" key="4">
    <source>
        <dbReference type="Pfam" id="PF13407"/>
    </source>
</evidence>
<dbReference type="Gene3D" id="3.40.50.2300">
    <property type="match status" value="2"/>
</dbReference>
<dbReference type="InterPro" id="IPR050555">
    <property type="entry name" value="Bact_Solute-Bind_Prot2"/>
</dbReference>
<dbReference type="InterPro" id="IPR028082">
    <property type="entry name" value="Peripla_BP_I"/>
</dbReference>
<sequence length="348" mass="36221">MRRLPILLLGLCVLAGALTACVPGSTSAHGPIAMLLPDKKTARYETFDRPLFEARVAELGDYDVLYANADQDAARQQQQAESALAAGAEVLVLDPVDARAAATIVAAARAQDVPVIAYDRLISGGGLAYYISFDNERVGELQATALVTALADRGQADAGILMVNGSPTDSNAALFRAGARRILDESGLRVLAEYDTPDWSPDKAQSWVAGQISQYGADIAGVYAANDGTASGAVAALRAADVSPFPVVTGQDAELSALQRIVAGDQYMTVYKALKPQAERAAEVAVDLLHGRTVTGEIEVDGTPATLLTPVAVTVADILDTVVADGFWSVEDICTPDYAAACAAAGLQ</sequence>
<proteinExistence type="predicted"/>
<gene>
    <name evidence="5" type="ORF">FVP74_07035</name>
</gene>
<dbReference type="GO" id="GO:0030246">
    <property type="term" value="F:carbohydrate binding"/>
    <property type="evidence" value="ECO:0007669"/>
    <property type="project" value="TreeGrafter"/>
</dbReference>
<keyword evidence="6" id="KW-1185">Reference proteome</keyword>
<evidence type="ECO:0000313" key="5">
    <source>
        <dbReference type="EMBL" id="TXK14312.1"/>
    </source>
</evidence>
<dbReference type="Pfam" id="PF13407">
    <property type="entry name" value="Peripla_BP_4"/>
    <property type="match status" value="1"/>
</dbReference>
<dbReference type="EMBL" id="VRSX01000002">
    <property type="protein sequence ID" value="TXK14312.1"/>
    <property type="molecule type" value="Genomic_DNA"/>
</dbReference>
<dbReference type="InterPro" id="IPR025997">
    <property type="entry name" value="SBP_2_dom"/>
</dbReference>
<evidence type="ECO:0000256" key="2">
    <source>
        <dbReference type="ARBA" id="ARBA00022729"/>
    </source>
</evidence>
<feature type="domain" description="Periplasmic binding protein" evidence="4">
    <location>
        <begin position="32"/>
        <end position="292"/>
    </location>
</feature>
<evidence type="ECO:0000256" key="3">
    <source>
        <dbReference type="SAM" id="SignalP"/>
    </source>
</evidence>
<dbReference type="AlphaFoldDB" id="A0A5C8I5Q8"/>
<reference evidence="5 6" key="1">
    <citation type="submission" date="2019-08" db="EMBL/GenBank/DDBJ databases">
        <authorList>
            <person name="Dong K."/>
        </authorList>
    </citation>
    <scope>NUCLEOTIDE SEQUENCE [LARGE SCALE GENOMIC DNA]</scope>
    <source>
        <strain evidence="5 6">K-1</strain>
    </source>
</reference>
<comment type="caution">
    <text evidence="5">The sequence shown here is derived from an EMBL/GenBank/DDBJ whole genome shotgun (WGS) entry which is preliminary data.</text>
</comment>
<dbReference type="RefSeq" id="WP_147049445.1">
    <property type="nucleotide sequence ID" value="NZ_BKAH01000001.1"/>
</dbReference>
<evidence type="ECO:0000256" key="1">
    <source>
        <dbReference type="ARBA" id="ARBA00004196"/>
    </source>
</evidence>
<protein>
    <submittedName>
        <fullName evidence="5">Sugar ABC transporter substrate-binding protein</fullName>
    </submittedName>
</protein>
<dbReference type="PANTHER" id="PTHR30036:SF1">
    <property type="entry name" value="D-XYLOSE-BINDING PERIPLASMIC PROTEIN"/>
    <property type="match status" value="1"/>
</dbReference>
<dbReference type="Proteomes" id="UP000321949">
    <property type="component" value="Unassembled WGS sequence"/>
</dbReference>